<feature type="compositionally biased region" description="Basic and acidic residues" evidence="7">
    <location>
        <begin position="529"/>
        <end position="542"/>
    </location>
</feature>
<dbReference type="InterPro" id="IPR012677">
    <property type="entry name" value="Nucleotide-bd_a/b_plait_sf"/>
</dbReference>
<protein>
    <recommendedName>
        <fullName evidence="8">RRM domain-containing protein</fullName>
    </recommendedName>
</protein>
<dbReference type="InterPro" id="IPR035979">
    <property type="entry name" value="RBD_domain_sf"/>
</dbReference>
<keyword evidence="2" id="KW-0507">mRNA processing</keyword>
<feature type="compositionally biased region" description="Polar residues" evidence="7">
    <location>
        <begin position="546"/>
        <end position="565"/>
    </location>
</feature>
<feature type="region of interest" description="Disordered" evidence="7">
    <location>
        <begin position="142"/>
        <end position="181"/>
    </location>
</feature>
<dbReference type="Pfam" id="PF00076">
    <property type="entry name" value="RRM_1"/>
    <property type="match status" value="2"/>
</dbReference>
<evidence type="ECO:0000256" key="4">
    <source>
        <dbReference type="ARBA" id="ARBA00022884"/>
    </source>
</evidence>
<evidence type="ECO:0000256" key="3">
    <source>
        <dbReference type="ARBA" id="ARBA00022737"/>
    </source>
</evidence>
<keyword evidence="10" id="KW-1185">Reference proteome</keyword>
<dbReference type="InterPro" id="IPR034393">
    <property type="entry name" value="TatSF1-like"/>
</dbReference>
<evidence type="ECO:0000313" key="10">
    <source>
        <dbReference type="Proteomes" id="UP001642483"/>
    </source>
</evidence>
<dbReference type="EMBL" id="CAWYQH010000001">
    <property type="protein sequence ID" value="CAK8672724.1"/>
    <property type="molecule type" value="Genomic_DNA"/>
</dbReference>
<sequence length="565" mass="64794">MSMKPEDYQEFQRQLELENAKETVKKDNGVKTKKDEDGTEYEWDEEKKAWFPKFSVDQMMAYQSSYTGLADNINHDQSGASKTTYLDPQTKVKYEWDGTEHKWKPLTANNYVYTDQSTGLVYTWNATAQKWNVVSPVKLHKNTSAQSENDGNISDNETFETQEKDSFANSTKVPKEGSAEKNNNAQIYIHPETGEKYHWNLQKQVWTAEDGTILYPAAQSGNSQSYENDKTGKVYSWNQEQNKWIEADNDGKQKAQVKKGKVKATKRAASKAEWFDAEKEKNTNVYVSGLPLDISQAEFHDIMSKCGIITPNPKTGEPKVKLYTDNKGNLKGDGLCCYLKKESLPLAIQILDGTKIRGYTLSVQEAHFELKGDYDASKKPKMLSKKEKKKINKEREKLLDWKLARSEEAVSKTERVVIFKNMFDTNEFEEDPVQITEIRDDIRKECEKFGPVKKVIVFDRHPDGVCSVAFKANEDAKKCQQALNGRWFACKMVEANIWDGVTNYQIEETDKEREVRLKKWNDYLCEDDETKKSENDSNKSEVEQYTPETSCGSSGNTNELKSAHT</sequence>
<feature type="domain" description="RRM" evidence="8">
    <location>
        <begin position="283"/>
        <end position="368"/>
    </location>
</feature>
<dbReference type="InterPro" id="IPR034392">
    <property type="entry name" value="TatSF1-like_RRM1"/>
</dbReference>
<gene>
    <name evidence="9" type="ORF">CVLEPA_LOCUS2411</name>
</gene>
<keyword evidence="5" id="KW-0508">mRNA splicing</keyword>
<evidence type="ECO:0000256" key="7">
    <source>
        <dbReference type="SAM" id="MobiDB-lite"/>
    </source>
</evidence>
<name>A0ABP0F2R7_CLALP</name>
<dbReference type="Gene3D" id="3.30.70.330">
    <property type="match status" value="2"/>
</dbReference>
<evidence type="ECO:0000259" key="8">
    <source>
        <dbReference type="PROSITE" id="PS50102"/>
    </source>
</evidence>
<feature type="compositionally biased region" description="Polar residues" evidence="7">
    <location>
        <begin position="142"/>
        <end position="156"/>
    </location>
</feature>
<reference evidence="9 10" key="1">
    <citation type="submission" date="2024-02" db="EMBL/GenBank/DDBJ databases">
        <authorList>
            <person name="Daric V."/>
            <person name="Darras S."/>
        </authorList>
    </citation>
    <scope>NUCLEOTIDE SEQUENCE [LARGE SCALE GENOMIC DNA]</scope>
</reference>
<dbReference type="PANTHER" id="PTHR15608">
    <property type="entry name" value="SPLICING FACTOR U2AF-ASSOCIATED PROTEIN 2"/>
    <property type="match status" value="1"/>
</dbReference>
<dbReference type="PANTHER" id="PTHR15608:SF0">
    <property type="entry name" value="HIV TAT-SPECIFIC FACTOR 1"/>
    <property type="match status" value="1"/>
</dbReference>
<comment type="similarity">
    <text evidence="1">Belongs to the HTATSF1 family.</text>
</comment>
<keyword evidence="4 6" id="KW-0694">RNA-binding</keyword>
<organism evidence="9 10">
    <name type="scientific">Clavelina lepadiformis</name>
    <name type="common">Light-bulb sea squirt</name>
    <name type="synonym">Ascidia lepadiformis</name>
    <dbReference type="NCBI Taxonomy" id="159417"/>
    <lineage>
        <taxon>Eukaryota</taxon>
        <taxon>Metazoa</taxon>
        <taxon>Chordata</taxon>
        <taxon>Tunicata</taxon>
        <taxon>Ascidiacea</taxon>
        <taxon>Aplousobranchia</taxon>
        <taxon>Clavelinidae</taxon>
        <taxon>Clavelina</taxon>
    </lineage>
</organism>
<comment type="caution">
    <text evidence="9">The sequence shown here is derived from an EMBL/GenBank/DDBJ whole genome shotgun (WGS) entry which is preliminary data.</text>
</comment>
<proteinExistence type="inferred from homology"/>
<dbReference type="PROSITE" id="PS50102">
    <property type="entry name" value="RRM"/>
    <property type="match status" value="1"/>
</dbReference>
<evidence type="ECO:0000256" key="1">
    <source>
        <dbReference type="ARBA" id="ARBA00007747"/>
    </source>
</evidence>
<evidence type="ECO:0000256" key="2">
    <source>
        <dbReference type="ARBA" id="ARBA00022664"/>
    </source>
</evidence>
<feature type="region of interest" description="Disordered" evidence="7">
    <location>
        <begin position="529"/>
        <end position="565"/>
    </location>
</feature>
<feature type="region of interest" description="Disordered" evidence="7">
    <location>
        <begin position="19"/>
        <end position="41"/>
    </location>
</feature>
<feature type="compositionally biased region" description="Basic and acidic residues" evidence="7">
    <location>
        <begin position="19"/>
        <end position="36"/>
    </location>
</feature>
<dbReference type="CDD" id="cd12281">
    <property type="entry name" value="RRM1_TatSF1_like"/>
    <property type="match status" value="1"/>
</dbReference>
<keyword evidence="3" id="KW-0677">Repeat</keyword>
<dbReference type="CDD" id="cd12282">
    <property type="entry name" value="RRM2_TatSF1_like"/>
    <property type="match status" value="1"/>
</dbReference>
<dbReference type="SMART" id="SM00360">
    <property type="entry name" value="RRM"/>
    <property type="match status" value="2"/>
</dbReference>
<evidence type="ECO:0000313" key="9">
    <source>
        <dbReference type="EMBL" id="CAK8672724.1"/>
    </source>
</evidence>
<dbReference type="SUPFAM" id="SSF54928">
    <property type="entry name" value="RNA-binding domain, RBD"/>
    <property type="match status" value="1"/>
</dbReference>
<evidence type="ECO:0000256" key="6">
    <source>
        <dbReference type="PROSITE-ProRule" id="PRU00176"/>
    </source>
</evidence>
<accession>A0ABP0F2R7</accession>
<dbReference type="InterPro" id="IPR000504">
    <property type="entry name" value="RRM_dom"/>
</dbReference>
<dbReference type="Proteomes" id="UP001642483">
    <property type="component" value="Unassembled WGS sequence"/>
</dbReference>
<evidence type="ECO:0000256" key="5">
    <source>
        <dbReference type="ARBA" id="ARBA00023187"/>
    </source>
</evidence>